<accession>K6WRA8</accession>
<keyword evidence="3" id="KW-1003">Cell membrane</keyword>
<feature type="transmembrane region" description="Helical" evidence="7">
    <location>
        <begin position="357"/>
        <end position="377"/>
    </location>
</feature>
<name>K6WRA8_9ACTN</name>
<feature type="transmembrane region" description="Helical" evidence="7">
    <location>
        <begin position="416"/>
        <end position="437"/>
    </location>
</feature>
<evidence type="ECO:0000313" key="8">
    <source>
        <dbReference type="EMBL" id="GAB89094.1"/>
    </source>
</evidence>
<keyword evidence="4 7" id="KW-0812">Transmembrane</keyword>
<reference evidence="8 9" key="1">
    <citation type="submission" date="2012-08" db="EMBL/GenBank/DDBJ databases">
        <title>Whole genome shotgun sequence of Gordonia rhizosphera NBRC 16068.</title>
        <authorList>
            <person name="Takarada H."/>
            <person name="Isaki S."/>
            <person name="Hosoyama A."/>
            <person name="Tsuchikane K."/>
            <person name="Katsumata H."/>
            <person name="Baba S."/>
            <person name="Ohji S."/>
            <person name="Yamazaki S."/>
            <person name="Fujita N."/>
        </authorList>
    </citation>
    <scope>NUCLEOTIDE SEQUENCE [LARGE SCALE GENOMIC DNA]</scope>
    <source>
        <strain evidence="8 9">NBRC 16068</strain>
    </source>
</reference>
<dbReference type="PANTHER" id="PTHR30250">
    <property type="entry name" value="PST FAMILY PREDICTED COLANIC ACID TRANSPORTER"/>
    <property type="match status" value="1"/>
</dbReference>
<feature type="transmembrane region" description="Helical" evidence="7">
    <location>
        <begin position="119"/>
        <end position="139"/>
    </location>
</feature>
<feature type="transmembrane region" description="Helical" evidence="7">
    <location>
        <begin position="323"/>
        <end position="345"/>
    </location>
</feature>
<evidence type="ECO:0000256" key="3">
    <source>
        <dbReference type="ARBA" id="ARBA00022475"/>
    </source>
</evidence>
<evidence type="ECO:0000256" key="2">
    <source>
        <dbReference type="ARBA" id="ARBA00007430"/>
    </source>
</evidence>
<proteinExistence type="inferred from homology"/>
<feature type="transmembrane region" description="Helical" evidence="7">
    <location>
        <begin position="178"/>
        <end position="196"/>
    </location>
</feature>
<comment type="subcellular location">
    <subcellularLocation>
        <location evidence="1">Cell membrane</location>
        <topology evidence="1">Multi-pass membrane protein</topology>
    </subcellularLocation>
</comment>
<sequence>MVRSKTTRSPNAQRALVWSFANTAIGKFGTVLISVIIARLLGPDEFATFAVAMVALAAVLSFNELGVSLAIVRWEGDPRSIGPTVTTISVVASLVFFAAGLVAAPEFAQAMGDPGATDVVRLMLVCVPLNGLVATPAAMLQREYQQGRRTVADQVNIWLGAGISIALVILGWGAMSLAIGRVVASVVFSIMLILYSPAPLRFGWHRDLVGPLLRFGLPLAGASIVVFTVGYADQIVVGSVIGAKALGFYLLAFNLSSWPVTLLSQPIRAVAPAAFARIQTDRDQMGVNYRAAYTVVFAVAAPVCAFIAAAADPIVTLVFGAEWVPAAAALQWLALAAVVRILFELSYDFLAVKRRSTVLMAIQIAWLTALVPALLVGAQLSGIGGVAAAQFVVATLILIVGYGWALSSAGVDAWALVRSSLLPVVAGVVAGAGSILITRMVDSDLVADLTAGFFSLAVMGMSVWMVRSSIRTLRGATRMESSA</sequence>
<feature type="transmembrane region" description="Helical" evidence="7">
    <location>
        <begin position="151"/>
        <end position="172"/>
    </location>
</feature>
<dbReference type="eggNOG" id="COG2244">
    <property type="taxonomic scope" value="Bacteria"/>
</dbReference>
<feature type="transmembrane region" description="Helical" evidence="7">
    <location>
        <begin position="20"/>
        <end position="41"/>
    </location>
</feature>
<gene>
    <name evidence="8" type="ORF">GORHZ_050_00110</name>
</gene>
<organism evidence="8 9">
    <name type="scientific">Gordonia rhizosphera NBRC 16068</name>
    <dbReference type="NCBI Taxonomy" id="1108045"/>
    <lineage>
        <taxon>Bacteria</taxon>
        <taxon>Bacillati</taxon>
        <taxon>Actinomycetota</taxon>
        <taxon>Actinomycetes</taxon>
        <taxon>Mycobacteriales</taxon>
        <taxon>Gordoniaceae</taxon>
        <taxon>Gordonia</taxon>
    </lineage>
</organism>
<evidence type="ECO:0000256" key="1">
    <source>
        <dbReference type="ARBA" id="ARBA00004651"/>
    </source>
</evidence>
<feature type="transmembrane region" description="Helical" evidence="7">
    <location>
        <begin position="449"/>
        <end position="466"/>
    </location>
</feature>
<dbReference type="PANTHER" id="PTHR30250:SF10">
    <property type="entry name" value="LIPOPOLYSACCHARIDE BIOSYNTHESIS PROTEIN WZXC"/>
    <property type="match status" value="1"/>
</dbReference>
<feature type="transmembrane region" description="Helical" evidence="7">
    <location>
        <begin position="47"/>
        <end position="72"/>
    </location>
</feature>
<evidence type="ECO:0000313" key="9">
    <source>
        <dbReference type="Proteomes" id="UP000008363"/>
    </source>
</evidence>
<evidence type="ECO:0000256" key="6">
    <source>
        <dbReference type="ARBA" id="ARBA00023136"/>
    </source>
</evidence>
<keyword evidence="6 7" id="KW-0472">Membrane</keyword>
<keyword evidence="5 7" id="KW-1133">Transmembrane helix</keyword>
<dbReference type="EMBL" id="BAHC01000050">
    <property type="protein sequence ID" value="GAB89094.1"/>
    <property type="molecule type" value="Genomic_DNA"/>
</dbReference>
<evidence type="ECO:0000256" key="7">
    <source>
        <dbReference type="SAM" id="Phobius"/>
    </source>
</evidence>
<dbReference type="InterPro" id="IPR050833">
    <property type="entry name" value="Poly_Biosynth_Transport"/>
</dbReference>
<feature type="transmembrane region" description="Helical" evidence="7">
    <location>
        <begin position="383"/>
        <end position="404"/>
    </location>
</feature>
<feature type="transmembrane region" description="Helical" evidence="7">
    <location>
        <begin position="291"/>
        <end position="311"/>
    </location>
</feature>
<dbReference type="GO" id="GO:0005886">
    <property type="term" value="C:plasma membrane"/>
    <property type="evidence" value="ECO:0007669"/>
    <property type="project" value="UniProtKB-SubCell"/>
</dbReference>
<protein>
    <submittedName>
        <fullName evidence="8">Putative polysaccharide biosynthesis protein</fullName>
    </submittedName>
</protein>
<feature type="transmembrane region" description="Helical" evidence="7">
    <location>
        <begin position="235"/>
        <end position="255"/>
    </location>
</feature>
<comment type="caution">
    <text evidence="8">The sequence shown here is derived from an EMBL/GenBank/DDBJ whole genome shotgun (WGS) entry which is preliminary data.</text>
</comment>
<dbReference type="AlphaFoldDB" id="K6WRA8"/>
<dbReference type="Pfam" id="PF13440">
    <property type="entry name" value="Polysacc_synt_3"/>
    <property type="match status" value="1"/>
</dbReference>
<evidence type="ECO:0000256" key="4">
    <source>
        <dbReference type="ARBA" id="ARBA00022692"/>
    </source>
</evidence>
<dbReference type="RefSeq" id="WP_006331001.1">
    <property type="nucleotide sequence ID" value="NZ_BAHC01000050.1"/>
</dbReference>
<keyword evidence="9" id="KW-1185">Reference proteome</keyword>
<feature type="transmembrane region" description="Helical" evidence="7">
    <location>
        <begin position="208"/>
        <end position="229"/>
    </location>
</feature>
<evidence type="ECO:0000256" key="5">
    <source>
        <dbReference type="ARBA" id="ARBA00022989"/>
    </source>
</evidence>
<feature type="transmembrane region" description="Helical" evidence="7">
    <location>
        <begin position="84"/>
        <end position="104"/>
    </location>
</feature>
<dbReference type="STRING" id="1108045.GORHZ_050_00110"/>
<dbReference type="Proteomes" id="UP000008363">
    <property type="component" value="Unassembled WGS sequence"/>
</dbReference>
<comment type="similarity">
    <text evidence="2">Belongs to the polysaccharide synthase family.</text>
</comment>
<dbReference type="OrthoDB" id="149157at2"/>